<evidence type="ECO:0000256" key="1">
    <source>
        <dbReference type="SAM" id="MobiDB-lite"/>
    </source>
</evidence>
<sequence length="207" mass="22750">MMASSKAKSNIIREKIQRSISPSRSFCSSTISSSSSAFGSPMTRSLSPNRTSVDHHGYVSSSPSVCFSIDHRNASSTGHNSIASSSPRERSQTTNHRNSNKAWSNGQKKTCMCSPTTHPGSFRCSLHRNVSTRNGNQSNDAVSYHSHKLYSRRSAMTNSVVRIGTVEGDLVKRSLASLIRPSSHQQKRRGDFQPKPSRLSFMSKADE</sequence>
<evidence type="ECO:0000313" key="2">
    <source>
        <dbReference type="EMBL" id="KVI06050.1"/>
    </source>
</evidence>
<feature type="region of interest" description="Disordered" evidence="1">
    <location>
        <begin position="179"/>
        <end position="207"/>
    </location>
</feature>
<evidence type="ECO:0000313" key="3">
    <source>
        <dbReference type="Proteomes" id="UP000243975"/>
    </source>
</evidence>
<keyword evidence="3" id="KW-1185">Reference proteome</keyword>
<feature type="region of interest" description="Disordered" evidence="1">
    <location>
        <begin position="23"/>
        <end position="55"/>
    </location>
</feature>
<dbReference type="PANTHER" id="PTHR33132:SF135">
    <property type="entry name" value="OS02G0799700 PROTEIN"/>
    <property type="match status" value="1"/>
</dbReference>
<dbReference type="Gramene" id="KVI06050">
    <property type="protein sequence ID" value="KVI06050"/>
    <property type="gene ID" value="Ccrd_015600"/>
</dbReference>
<feature type="region of interest" description="Disordered" evidence="1">
    <location>
        <begin position="76"/>
        <end position="110"/>
    </location>
</feature>
<name>A0A103YBI1_CYNCS</name>
<comment type="caution">
    <text evidence="2">The sequence shown here is derived from an EMBL/GenBank/DDBJ whole genome shotgun (WGS) entry which is preliminary data.</text>
</comment>
<feature type="compositionally biased region" description="Low complexity" evidence="1">
    <location>
        <begin position="23"/>
        <end position="41"/>
    </location>
</feature>
<feature type="compositionally biased region" description="Polar residues" evidence="1">
    <location>
        <begin position="42"/>
        <end position="51"/>
    </location>
</feature>
<dbReference type="OMA" id="MMASSKA"/>
<dbReference type="STRING" id="59895.A0A103YBI1"/>
<dbReference type="AlphaFoldDB" id="A0A103YBI1"/>
<organism evidence="2 3">
    <name type="scientific">Cynara cardunculus var. scolymus</name>
    <name type="common">Globe artichoke</name>
    <name type="synonym">Cynara scolymus</name>
    <dbReference type="NCBI Taxonomy" id="59895"/>
    <lineage>
        <taxon>Eukaryota</taxon>
        <taxon>Viridiplantae</taxon>
        <taxon>Streptophyta</taxon>
        <taxon>Embryophyta</taxon>
        <taxon>Tracheophyta</taxon>
        <taxon>Spermatophyta</taxon>
        <taxon>Magnoliopsida</taxon>
        <taxon>eudicotyledons</taxon>
        <taxon>Gunneridae</taxon>
        <taxon>Pentapetalae</taxon>
        <taxon>asterids</taxon>
        <taxon>campanulids</taxon>
        <taxon>Asterales</taxon>
        <taxon>Asteraceae</taxon>
        <taxon>Carduoideae</taxon>
        <taxon>Cardueae</taxon>
        <taxon>Carduinae</taxon>
        <taxon>Cynara</taxon>
    </lineage>
</organism>
<reference evidence="2 3" key="1">
    <citation type="journal article" date="2016" name="Sci. Rep.">
        <title>The genome sequence of the outbreeding globe artichoke constructed de novo incorporating a phase-aware low-pass sequencing strategy of F1 progeny.</title>
        <authorList>
            <person name="Scaglione D."/>
            <person name="Reyes-Chin-Wo S."/>
            <person name="Acquadro A."/>
            <person name="Froenicke L."/>
            <person name="Portis E."/>
            <person name="Beitel C."/>
            <person name="Tirone M."/>
            <person name="Mauro R."/>
            <person name="Lo Monaco A."/>
            <person name="Mauromicale G."/>
            <person name="Faccioli P."/>
            <person name="Cattivelli L."/>
            <person name="Rieseberg L."/>
            <person name="Michelmore R."/>
            <person name="Lanteri S."/>
        </authorList>
    </citation>
    <scope>NUCLEOTIDE SEQUENCE [LARGE SCALE GENOMIC DNA]</scope>
    <source>
        <strain evidence="2">2C</strain>
    </source>
</reference>
<proteinExistence type="predicted"/>
<evidence type="ECO:0008006" key="4">
    <source>
        <dbReference type="Google" id="ProtNLM"/>
    </source>
</evidence>
<protein>
    <recommendedName>
        <fullName evidence="4">Serine-rich protein-like protein</fullName>
    </recommendedName>
</protein>
<dbReference type="EMBL" id="LEKV01001852">
    <property type="protein sequence ID" value="KVI06050.1"/>
    <property type="molecule type" value="Genomic_DNA"/>
</dbReference>
<gene>
    <name evidence="2" type="ORF">Ccrd_015600</name>
</gene>
<dbReference type="PANTHER" id="PTHR33132">
    <property type="entry name" value="OSJNBB0118P14.9 PROTEIN"/>
    <property type="match status" value="1"/>
</dbReference>
<accession>A0A103YBI1</accession>
<dbReference type="Proteomes" id="UP000243975">
    <property type="component" value="Unassembled WGS sequence"/>
</dbReference>